<dbReference type="EMBL" id="CP022123">
    <property type="protein sequence ID" value="ASG28374.1"/>
    <property type="molecule type" value="Genomic_DNA"/>
</dbReference>
<name>A0A241Q0Q7_FUSNP</name>
<proteinExistence type="predicted"/>
<dbReference type="Proteomes" id="UP000197638">
    <property type="component" value="Chromosome"/>
</dbReference>
<sequence length="101" mass="11981">MDNKYKVLGTIISLIIFIMIGSSVFKLYKNEMEKYPQKAISYYEEQFNNAGDTLIINKYTDDYIIKYLIKYGESKGYKLKETKIENNLFFDDITLTFEKVK</sequence>
<organism evidence="2 3">
    <name type="scientific">Fusobacterium nucleatum subsp. polymorphum</name>
    <name type="common">Fusobacterium polymorphum</name>
    <dbReference type="NCBI Taxonomy" id="76857"/>
    <lineage>
        <taxon>Bacteria</taxon>
        <taxon>Fusobacteriati</taxon>
        <taxon>Fusobacteriota</taxon>
        <taxon>Fusobacteriia</taxon>
        <taxon>Fusobacteriales</taxon>
        <taxon>Fusobacteriaceae</taxon>
        <taxon>Fusobacterium</taxon>
    </lineage>
</organism>
<dbReference type="AlphaFoldDB" id="A0A241Q0Q7"/>
<protein>
    <submittedName>
        <fullName evidence="2">Uncharacterized protein</fullName>
    </submittedName>
</protein>
<accession>A0A241Q0Q7</accession>
<keyword evidence="1" id="KW-0472">Membrane</keyword>
<gene>
    <name evidence="2" type="ORF">CBG61_05150</name>
</gene>
<feature type="transmembrane region" description="Helical" evidence="1">
    <location>
        <begin position="6"/>
        <end position="28"/>
    </location>
</feature>
<evidence type="ECO:0000313" key="3">
    <source>
        <dbReference type="Proteomes" id="UP000197638"/>
    </source>
</evidence>
<dbReference type="RefSeq" id="WP_032887835.1">
    <property type="nucleotide sequence ID" value="NZ_CP022123.1"/>
</dbReference>
<keyword evidence="1" id="KW-0812">Transmembrane</keyword>
<evidence type="ECO:0000313" key="2">
    <source>
        <dbReference type="EMBL" id="ASG28374.1"/>
    </source>
</evidence>
<keyword evidence="1" id="KW-1133">Transmembrane helix</keyword>
<reference evidence="2 3" key="1">
    <citation type="submission" date="2017-06" db="EMBL/GenBank/DDBJ databases">
        <title>Genome sequencing of Fusobacterium nucleatum subsp. polymorphum KCOM 1275 (=ChDC F310).</title>
        <authorList>
            <person name="Kook J.-K."/>
            <person name="Park S.-N."/>
            <person name="Lim Y.K."/>
            <person name="Roh H."/>
        </authorList>
    </citation>
    <scope>NUCLEOTIDE SEQUENCE [LARGE SCALE GENOMIC DNA]</scope>
    <source>
        <strain evidence="2 3">KCOM 1275</strain>
    </source>
</reference>
<evidence type="ECO:0000256" key="1">
    <source>
        <dbReference type="SAM" id="Phobius"/>
    </source>
</evidence>